<protein>
    <submittedName>
        <fullName evidence="3">Type II toxin-antitoxin system Y4mF family antitoxin</fullName>
    </submittedName>
</protein>
<feature type="compositionally biased region" description="Pro residues" evidence="1">
    <location>
        <begin position="95"/>
        <end position="104"/>
    </location>
</feature>
<sequence length="119" mass="12355">MAQDFAAHLAAAVRARRGALRLSQQDLADMAGVSERFVRFVEQGKPSLRLDTLLALLDTLGVELQLATRTSAAARALAAQPPAAQPLAAQTLVTQPPPAVPPSAAPLEGNGPSARESQP</sequence>
<dbReference type="AlphaFoldDB" id="A0AAU8EJH6"/>
<evidence type="ECO:0000259" key="2">
    <source>
        <dbReference type="PROSITE" id="PS50943"/>
    </source>
</evidence>
<dbReference type="SMART" id="SM00530">
    <property type="entry name" value="HTH_XRE"/>
    <property type="match status" value="1"/>
</dbReference>
<evidence type="ECO:0000313" key="3">
    <source>
        <dbReference type="EMBL" id="XCH09725.1"/>
    </source>
</evidence>
<reference evidence="3" key="1">
    <citation type="submission" date="2024-06" db="EMBL/GenBank/DDBJ databases">
        <title>Biodegradation of dimethachlon by Arthrobacter sp. K5: mechanistic insights and ecological implications.</title>
        <authorList>
            <person name="Hu S."/>
            <person name="Lu P."/>
        </authorList>
    </citation>
    <scope>NUCLEOTIDE SEQUENCE</scope>
    <source>
        <strain evidence="3">K5</strain>
    </source>
</reference>
<dbReference type="EMBL" id="CP159279">
    <property type="protein sequence ID" value="XCH09725.1"/>
    <property type="molecule type" value="Genomic_DNA"/>
</dbReference>
<dbReference type="InterPro" id="IPR010982">
    <property type="entry name" value="Lambda_DNA-bd_dom_sf"/>
</dbReference>
<dbReference type="Pfam" id="PF01381">
    <property type="entry name" value="HTH_3"/>
    <property type="match status" value="1"/>
</dbReference>
<dbReference type="GO" id="GO:0003677">
    <property type="term" value="F:DNA binding"/>
    <property type="evidence" value="ECO:0007669"/>
    <property type="project" value="InterPro"/>
</dbReference>
<dbReference type="PROSITE" id="PS50943">
    <property type="entry name" value="HTH_CROC1"/>
    <property type="match status" value="1"/>
</dbReference>
<accession>A0AAU8EJH6</accession>
<dbReference type="SUPFAM" id="SSF47413">
    <property type="entry name" value="lambda repressor-like DNA-binding domains"/>
    <property type="match status" value="1"/>
</dbReference>
<proteinExistence type="predicted"/>
<dbReference type="Gene3D" id="1.10.260.40">
    <property type="entry name" value="lambda repressor-like DNA-binding domains"/>
    <property type="match status" value="1"/>
</dbReference>
<dbReference type="NCBIfam" id="TIGR03070">
    <property type="entry name" value="couple_hipB"/>
    <property type="match status" value="1"/>
</dbReference>
<feature type="region of interest" description="Disordered" evidence="1">
    <location>
        <begin position="87"/>
        <end position="119"/>
    </location>
</feature>
<dbReference type="InterPro" id="IPR017507">
    <property type="entry name" value="Tscrpt_reg_HipB-like"/>
</dbReference>
<evidence type="ECO:0000256" key="1">
    <source>
        <dbReference type="SAM" id="MobiDB-lite"/>
    </source>
</evidence>
<organism evidence="3">
    <name type="scientific">Arthrobacter sp. K5</name>
    <dbReference type="NCBI Taxonomy" id="2839623"/>
    <lineage>
        <taxon>Bacteria</taxon>
        <taxon>Bacillati</taxon>
        <taxon>Actinomycetota</taxon>
        <taxon>Actinomycetes</taxon>
        <taxon>Micrococcales</taxon>
        <taxon>Micrococcaceae</taxon>
        <taxon>Arthrobacter</taxon>
    </lineage>
</organism>
<gene>
    <name evidence="3" type="ORF">ABRP34_12780</name>
</gene>
<dbReference type="RefSeq" id="WP_353710462.1">
    <property type="nucleotide sequence ID" value="NZ_CP159279.1"/>
</dbReference>
<feature type="domain" description="HTH cro/C1-type" evidence="2">
    <location>
        <begin position="13"/>
        <end position="67"/>
    </location>
</feature>
<dbReference type="InterPro" id="IPR001387">
    <property type="entry name" value="Cro/C1-type_HTH"/>
</dbReference>
<name>A0AAU8EJH6_9MICC</name>